<comment type="similarity">
    <text evidence="2">Belongs to the peptidase S16 family.</text>
</comment>
<dbReference type="Pfam" id="PF20437">
    <property type="entry name" value="LonC_helical"/>
    <property type="match status" value="1"/>
</dbReference>
<feature type="active site" evidence="2">
    <location>
        <position position="657"/>
    </location>
</feature>
<dbReference type="Pfam" id="PF13654">
    <property type="entry name" value="AAA_32"/>
    <property type="match status" value="1"/>
</dbReference>
<dbReference type="InterPro" id="IPR008269">
    <property type="entry name" value="Lon_proteolytic"/>
</dbReference>
<feature type="active site" evidence="2">
    <location>
        <position position="700"/>
    </location>
</feature>
<dbReference type="PROSITE" id="PS51786">
    <property type="entry name" value="LON_PROTEOLYTIC"/>
    <property type="match status" value="1"/>
</dbReference>
<dbReference type="PRINTS" id="PR00830">
    <property type="entry name" value="ENDOLAPTASE"/>
</dbReference>
<dbReference type="Pfam" id="PF05362">
    <property type="entry name" value="Lon_C"/>
    <property type="match status" value="1"/>
</dbReference>
<reference evidence="5 6" key="1">
    <citation type="submission" date="2016-11" db="EMBL/GenBank/DDBJ databases">
        <authorList>
            <person name="Varghese N."/>
            <person name="Submissions S."/>
        </authorList>
    </citation>
    <scope>NUCLEOTIDE SEQUENCE [LARGE SCALE GENOMIC DNA]</scope>
    <source>
        <strain evidence="5 6">DSM 20664</strain>
    </source>
</reference>
<dbReference type="Gene3D" id="1.10.8.60">
    <property type="match status" value="1"/>
</dbReference>
<dbReference type="Proteomes" id="UP000185093">
    <property type="component" value="Unassembled WGS sequence"/>
</dbReference>
<keyword evidence="2" id="KW-0378">Hydrolase</keyword>
<dbReference type="InterPro" id="IPR014721">
    <property type="entry name" value="Ribsml_uS5_D2-typ_fold_subgr"/>
</dbReference>
<dbReference type="SUPFAM" id="SSF54211">
    <property type="entry name" value="Ribosomal protein S5 domain 2-like"/>
    <property type="match status" value="1"/>
</dbReference>
<comment type="catalytic activity">
    <reaction evidence="2">
        <text>Hydrolysis of proteins in presence of ATP.</text>
        <dbReference type="EC" id="3.4.21.53"/>
    </reaction>
</comment>
<evidence type="ECO:0000313" key="6">
    <source>
        <dbReference type="Proteomes" id="UP000185093"/>
    </source>
</evidence>
<dbReference type="InterPro" id="IPR046844">
    <property type="entry name" value="Lon-like_helical"/>
</dbReference>
<dbReference type="InterPro" id="IPR027417">
    <property type="entry name" value="P-loop_NTPase"/>
</dbReference>
<feature type="domain" description="Lon proteolytic" evidence="4">
    <location>
        <begin position="567"/>
        <end position="762"/>
    </location>
</feature>
<organism evidence="5 6">
    <name type="scientific">Acetomicrobium flavidum</name>
    <dbReference type="NCBI Taxonomy" id="49896"/>
    <lineage>
        <taxon>Bacteria</taxon>
        <taxon>Thermotogati</taxon>
        <taxon>Synergistota</taxon>
        <taxon>Synergistia</taxon>
        <taxon>Synergistales</taxon>
        <taxon>Acetomicrobiaceae</taxon>
        <taxon>Acetomicrobium</taxon>
    </lineage>
</organism>
<gene>
    <name evidence="5" type="ORF">SAMN05444368_0289</name>
</gene>
<evidence type="ECO:0000313" key="5">
    <source>
        <dbReference type="EMBL" id="SIN62970.1"/>
    </source>
</evidence>
<dbReference type="Gene3D" id="3.30.230.10">
    <property type="match status" value="1"/>
</dbReference>
<keyword evidence="1 2" id="KW-0645">Protease</keyword>
<protein>
    <recommendedName>
        <fullName evidence="2">endopeptidase La</fullName>
        <ecNumber evidence="2">3.4.21.53</ecNumber>
    </recommendedName>
</protein>
<dbReference type="InterPro" id="IPR027065">
    <property type="entry name" value="Lon_Prtase"/>
</dbReference>
<evidence type="ECO:0000259" key="4">
    <source>
        <dbReference type="PROSITE" id="PS51786"/>
    </source>
</evidence>
<dbReference type="GO" id="GO:0008233">
    <property type="term" value="F:peptidase activity"/>
    <property type="evidence" value="ECO:0007669"/>
    <property type="project" value="UniProtKB-KW"/>
</dbReference>
<dbReference type="PANTHER" id="PTHR10046">
    <property type="entry name" value="ATP DEPENDENT LON PROTEASE FAMILY MEMBER"/>
    <property type="match status" value="1"/>
</dbReference>
<sequence length="815" mass="92649">MSSLLEEKRVPKELLRLRVPIEKFHFTTTAELVSDNRLIGQERAAKAVSFGLSLDKKGYNIFVVGNPGSGRMTYAMRQIEARAKKTAAPDDWLYVHNFDNPSSPITVNMPAGQGKRFAQAIADVIEELKSTLSKAFEDSQYEDAKAQLVKEFQEQVNELMERLRGIAQQNGFVIKRTPQGFINIPLVKIEQDGKVVYREMQQEEFEALPEEEQRRLQEISEKISQHTLETLRRIRDLEKGLKDRIRDLERNISRNAISPFMSELKDKYARSEKLSKWLDSMEEDIIKNFNIFVAAARDENIEVDFGKYMVNVFVSNDPDKGAPVIRESNPTYYNLMGKVEYESRQGYLYTDFRKIVAGAIHRANGGYLVLEAEELLRQYLSYDALKRALKDEQLTIENLGEQWGFVPVSSLRPEPIPLNVKVVIVGTRYIYYLLSLYDKEFSELFKIKADFDIDMPRNEATEYDIAVFVAEYTQQEKLLPFSRESVGEVIEFASRLAEHQRRMTTQMNKITEVLVEATAWAKAEGKEVVEASHVRKAISEMRYRVSLIEDRLFMSLEEGILRVEVDGERVGQINGLTVIDMREHSFGHPVRITSNVYMGQEGVVNIEREVKLTGPIHNKGLLILSSYLGKKYAQDMPLTLSARIAFEQTYEEIEGDSASSTELYCLLSSLSGYPLKQGIAVTGSVDQFGNIQPIGGVNEKIEGFFRYCKFRGLTGKQGVMIPKQNLIHLMLDHEVLEAVESGKFNIWAIETVDEGLEILTGVPAGTPDESGKYPEDSVHGRAKAKLRLLMEEAAKLKKALQKDEKDGKESSSNDN</sequence>
<evidence type="ECO:0000256" key="1">
    <source>
        <dbReference type="ARBA" id="ARBA00022670"/>
    </source>
</evidence>
<dbReference type="RefSeq" id="WP_074199056.1">
    <property type="nucleotide sequence ID" value="NZ_DAONBL010000001.1"/>
</dbReference>
<dbReference type="EMBL" id="FSQZ01000001">
    <property type="protein sequence ID" value="SIN62970.1"/>
    <property type="molecule type" value="Genomic_DNA"/>
</dbReference>
<dbReference type="Gene3D" id="3.40.50.300">
    <property type="entry name" value="P-loop containing nucleotide triphosphate hydrolases"/>
    <property type="match status" value="2"/>
</dbReference>
<feature type="coiled-coil region" evidence="3">
    <location>
        <begin position="779"/>
        <end position="806"/>
    </location>
</feature>
<proteinExistence type="inferred from homology"/>
<keyword evidence="2" id="KW-0720">Serine protease</keyword>
<keyword evidence="3" id="KW-0175">Coiled coil</keyword>
<accession>A0ABY1JB00</accession>
<dbReference type="GO" id="GO:0006508">
    <property type="term" value="P:proteolysis"/>
    <property type="evidence" value="ECO:0007669"/>
    <property type="project" value="UniProtKB-KW"/>
</dbReference>
<evidence type="ECO:0000256" key="3">
    <source>
        <dbReference type="SAM" id="Coils"/>
    </source>
</evidence>
<feature type="coiled-coil region" evidence="3">
    <location>
        <begin position="372"/>
        <end position="402"/>
    </location>
</feature>
<dbReference type="InterPro" id="IPR020568">
    <property type="entry name" value="Ribosomal_Su5_D2-typ_SF"/>
</dbReference>
<evidence type="ECO:0000256" key="2">
    <source>
        <dbReference type="PROSITE-ProRule" id="PRU01122"/>
    </source>
</evidence>
<keyword evidence="6" id="KW-1185">Reference proteome</keyword>
<dbReference type="SUPFAM" id="SSF52540">
    <property type="entry name" value="P-loop containing nucleoside triphosphate hydrolases"/>
    <property type="match status" value="1"/>
</dbReference>
<dbReference type="InterPro" id="IPR041699">
    <property type="entry name" value="AAA_32"/>
</dbReference>
<dbReference type="InterPro" id="IPR046843">
    <property type="entry name" value="LonB_AAA-LID"/>
</dbReference>
<dbReference type="EC" id="3.4.21.53" evidence="2"/>
<name>A0ABY1JB00_9BACT</name>
<comment type="caution">
    <text evidence="5">The sequence shown here is derived from an EMBL/GenBank/DDBJ whole genome shotgun (WGS) entry which is preliminary data.</text>
</comment>
<dbReference type="Pfam" id="PF20436">
    <property type="entry name" value="LonB_AAA-LID"/>
    <property type="match status" value="1"/>
</dbReference>